<organism evidence="3 4">
    <name type="scientific">Natronobacterium lacisalsi AJ5</name>
    <dbReference type="NCBI Taxonomy" id="358396"/>
    <lineage>
        <taxon>Archaea</taxon>
        <taxon>Methanobacteriati</taxon>
        <taxon>Methanobacteriota</taxon>
        <taxon>Stenosarchaea group</taxon>
        <taxon>Halobacteria</taxon>
        <taxon>Halobacteriales</taxon>
        <taxon>Natrialbaceae</taxon>
        <taxon>Natronobacterium</taxon>
    </lineage>
</organism>
<proteinExistence type="predicted"/>
<dbReference type="InterPro" id="IPR029063">
    <property type="entry name" value="SAM-dependent_MTases_sf"/>
</dbReference>
<dbReference type="REBASE" id="41713">
    <property type="entry name" value="M.HlaAJ5ORFGP"/>
</dbReference>
<dbReference type="RefSeq" id="WP_076738806.1">
    <property type="nucleotide sequence ID" value="NZ_AOLZ01000064.1"/>
</dbReference>
<evidence type="ECO:0000313" key="4">
    <source>
        <dbReference type="Proteomes" id="UP000186547"/>
    </source>
</evidence>
<dbReference type="PROSITE" id="PS00092">
    <property type="entry name" value="N6_MTASE"/>
    <property type="match status" value="1"/>
</dbReference>
<sequence>MSEQQPREEGRSELPIERGFPIERVNEIAEKEGLAKQHYRPIYTMHKWWARRPGCLFRAITLYTLLNDRTSSEGIDVYDPGENQTLGNNGLGKDDLIEAISQISMDDPESLWDFYTKDVRIKNQKILDPFMGGGTSLVEASRFGVESVGIDLNPVAWFVTKMQLEAGQTNVDQLEEAFEEIKEEVANEIQKYYRTSCPHGDHDADVIYNFWYKELDCVSCGHTVPLFKDYRVAKGRYGENKDKYYVSCPDCEGVTLVDDWQDKSECDHCNNQFVPKNGHVTRGGYYTCPKCGQKESITDAIASQGKPNQRLYAVEYYCSECDTQGHSKSEYKSYKGADGRDKNLFEDAKREWQTRTDLHEFVPHEPIPEGAITAASSVSGNDVFQHGLEDWTDMFNERQLLCLSKLMKSIDDIENPAREYLLLALSEALNYNTIMTSYNPGKNLISNLFNKNSFVSPQLPVENNVWGTKFGTGTFTAMWDMVKNGVEYAGSPTERYREDGETLETEEFSQPIGLNAQIYQDDMRNITAESEFDAVITDPPYYDNIIYSEVADYFYVWQKILLEDVYPGFDRDQTPRTESIVTNPHLDKTADDFEHEMGEALNVINKALKENGVLAFTYHHSDEESWGELLKSLCENGFEVTATYPINSDLNKFNKDEAVAFDIVIVARPIDSTTPISWNSLRRQIVRTAQETRETLEKNRDLTGGDIGVIEMGKCFQEYSKHHNQIRGAREGMTAKEVVDEIYGIIQKGERGEQDVYLDLLEERQPTYDSLNKHLKRSDAAEKSMREMVLFDVDGGDFNLCDWADKKRQAYVQSKVQEDNGDLTALDKAHFLRYRFEQDKSTSEYLEQWDTDELQDVCEGLAEATGDDTYLKMLGVDTSLLEFTED</sequence>
<feature type="domain" description="DUF1156" evidence="2">
    <location>
        <begin position="20"/>
        <end position="69"/>
    </location>
</feature>
<dbReference type="GO" id="GO:0003676">
    <property type="term" value="F:nucleic acid binding"/>
    <property type="evidence" value="ECO:0007669"/>
    <property type="project" value="InterPro"/>
</dbReference>
<dbReference type="GeneID" id="30923647"/>
<feature type="coiled-coil region" evidence="1">
    <location>
        <begin position="164"/>
        <end position="191"/>
    </location>
</feature>
<keyword evidence="3" id="KW-0614">Plasmid</keyword>
<dbReference type="GO" id="GO:0008168">
    <property type="term" value="F:methyltransferase activity"/>
    <property type="evidence" value="ECO:0007669"/>
    <property type="project" value="UniProtKB-KW"/>
</dbReference>
<dbReference type="SUPFAM" id="SSF53335">
    <property type="entry name" value="S-adenosyl-L-methionine-dependent methyltransferases"/>
    <property type="match status" value="1"/>
</dbReference>
<gene>
    <name evidence="3" type="ORF">CHINAEXTREME_20945</name>
</gene>
<evidence type="ECO:0000313" key="3">
    <source>
        <dbReference type="EMBL" id="APX00327.1"/>
    </source>
</evidence>
<protein>
    <submittedName>
        <fullName evidence="3">DNA methyltransferase</fullName>
    </submittedName>
</protein>
<keyword evidence="1" id="KW-0175">Coiled coil</keyword>
<name>A0A1P8LWZ3_NATLA</name>
<dbReference type="Pfam" id="PF06634">
    <property type="entry name" value="DUF1156"/>
    <property type="match status" value="1"/>
</dbReference>
<keyword evidence="3" id="KW-0808">Transferase</keyword>
<reference evidence="3 4" key="1">
    <citation type="journal article" date="2011" name="J. Bacteriol.">
        <title>Genome sequence of Halobiforma lacisalsi AJ5, an extremely halophilic archaeon which harbors a bop gene.</title>
        <authorList>
            <person name="Jiang X."/>
            <person name="Wang S."/>
            <person name="Cheng H."/>
            <person name="Huo Y."/>
            <person name="Zhang X."/>
            <person name="Zhu X."/>
            <person name="Han X."/>
            <person name="Ni P."/>
            <person name="Wu M."/>
        </authorList>
    </citation>
    <scope>NUCLEOTIDE SEQUENCE [LARGE SCALE GENOMIC DNA]</scope>
    <source>
        <strain evidence="3 4">AJ5</strain>
        <plasmid evidence="4">phlaj5i</plasmid>
    </source>
</reference>
<accession>A0A1P8LWZ3</accession>
<geneLocation type="plasmid" evidence="4">
    <name>phlaj5i</name>
</geneLocation>
<dbReference type="Proteomes" id="UP000186547">
    <property type="component" value="Plasmid pHLAJ5I"/>
</dbReference>
<dbReference type="InterPro" id="IPR002052">
    <property type="entry name" value="DNA_methylase_N6_adenine_CS"/>
</dbReference>
<evidence type="ECO:0000259" key="2">
    <source>
        <dbReference type="Pfam" id="PF06634"/>
    </source>
</evidence>
<keyword evidence="3" id="KW-0489">Methyltransferase</keyword>
<evidence type="ECO:0000256" key="1">
    <source>
        <dbReference type="SAM" id="Coils"/>
    </source>
</evidence>
<dbReference type="InterPro" id="IPR009537">
    <property type="entry name" value="DUF1156"/>
</dbReference>
<dbReference type="EMBL" id="CP019286">
    <property type="protein sequence ID" value="APX00327.1"/>
    <property type="molecule type" value="Genomic_DNA"/>
</dbReference>
<dbReference type="GO" id="GO:0032259">
    <property type="term" value="P:methylation"/>
    <property type="evidence" value="ECO:0007669"/>
    <property type="project" value="UniProtKB-KW"/>
</dbReference>
<dbReference type="Gene3D" id="3.40.50.150">
    <property type="entry name" value="Vaccinia Virus protein VP39"/>
    <property type="match status" value="2"/>
</dbReference>
<dbReference type="KEGG" id="hlc:CHINAEXTREME20945"/>
<dbReference type="AlphaFoldDB" id="A0A1P8LWZ3"/>